<reference evidence="1" key="2">
    <citation type="journal article" date="2015" name="Data Brief">
        <title>Shoot transcriptome of the giant reed, Arundo donax.</title>
        <authorList>
            <person name="Barrero R.A."/>
            <person name="Guerrero F.D."/>
            <person name="Moolhuijzen P."/>
            <person name="Goolsby J.A."/>
            <person name="Tidwell J."/>
            <person name="Bellgard S.E."/>
            <person name="Bellgard M.I."/>
        </authorList>
    </citation>
    <scope>NUCLEOTIDE SEQUENCE</scope>
    <source>
        <tissue evidence="1">Shoot tissue taken approximately 20 cm above the soil surface</tissue>
    </source>
</reference>
<evidence type="ECO:0000313" key="1">
    <source>
        <dbReference type="EMBL" id="JAE09270.1"/>
    </source>
</evidence>
<accession>A0A0A9F8A5</accession>
<protein>
    <submittedName>
        <fullName evidence="1">Uncharacterized protein</fullName>
    </submittedName>
</protein>
<organism evidence="1">
    <name type="scientific">Arundo donax</name>
    <name type="common">Giant reed</name>
    <name type="synonym">Donax arundinaceus</name>
    <dbReference type="NCBI Taxonomy" id="35708"/>
    <lineage>
        <taxon>Eukaryota</taxon>
        <taxon>Viridiplantae</taxon>
        <taxon>Streptophyta</taxon>
        <taxon>Embryophyta</taxon>
        <taxon>Tracheophyta</taxon>
        <taxon>Spermatophyta</taxon>
        <taxon>Magnoliopsida</taxon>
        <taxon>Liliopsida</taxon>
        <taxon>Poales</taxon>
        <taxon>Poaceae</taxon>
        <taxon>PACMAD clade</taxon>
        <taxon>Arundinoideae</taxon>
        <taxon>Arundineae</taxon>
        <taxon>Arundo</taxon>
    </lineage>
</organism>
<sequence length="72" mass="8247">MSTNAMTPIAKMNRIPIQKPRVHIHTETKLLGTEFIFTNRRPRGHIIGLPYAPELVILTPKGRRPLSFKLCK</sequence>
<reference evidence="1" key="1">
    <citation type="submission" date="2014-09" db="EMBL/GenBank/DDBJ databases">
        <authorList>
            <person name="Magalhaes I.L.F."/>
            <person name="Oliveira U."/>
            <person name="Santos F.R."/>
            <person name="Vidigal T.H.D.A."/>
            <person name="Brescovit A.D."/>
            <person name="Santos A.J."/>
        </authorList>
    </citation>
    <scope>NUCLEOTIDE SEQUENCE</scope>
    <source>
        <tissue evidence="1">Shoot tissue taken approximately 20 cm above the soil surface</tissue>
    </source>
</reference>
<proteinExistence type="predicted"/>
<dbReference type="AlphaFoldDB" id="A0A0A9F8A5"/>
<dbReference type="EMBL" id="GBRH01188626">
    <property type="protein sequence ID" value="JAE09270.1"/>
    <property type="molecule type" value="Transcribed_RNA"/>
</dbReference>
<name>A0A0A9F8A5_ARUDO</name>